<feature type="domain" description="Fibronectin type-III" evidence="2">
    <location>
        <begin position="550"/>
        <end position="641"/>
    </location>
</feature>
<dbReference type="Gene3D" id="2.60.40.10">
    <property type="entry name" value="Immunoglobulins"/>
    <property type="match status" value="8"/>
</dbReference>
<feature type="domain" description="Fibronectin type-III" evidence="2">
    <location>
        <begin position="455"/>
        <end position="549"/>
    </location>
</feature>
<dbReference type="InterPro" id="IPR013783">
    <property type="entry name" value="Ig-like_fold"/>
</dbReference>
<dbReference type="SUPFAM" id="SSF49265">
    <property type="entry name" value="Fibronectin type III"/>
    <property type="match status" value="7"/>
</dbReference>
<protein>
    <recommendedName>
        <fullName evidence="2">Fibronectin type-III domain-containing protein</fullName>
    </recommendedName>
</protein>
<reference evidence="3" key="2">
    <citation type="submission" date="2025-09" db="UniProtKB">
        <authorList>
            <consortium name="Ensembl"/>
        </authorList>
    </citation>
    <scope>IDENTIFICATION</scope>
</reference>
<feature type="domain" description="Fibronectin type-III" evidence="2">
    <location>
        <begin position="367"/>
        <end position="454"/>
    </location>
</feature>
<sequence>ESMKVSWVVDPNVFERFVVQYKPADSSDKPLEKTLPGKVSTVDLTDLIDDTEYIIKLIGFRRGKPSKPLVGSITSVSGVPTDSANELVISDITSESMKVSWVVDPNVFERFVVQYKPADSSEKPLEKTLPGKVSTVDLTDLIDDTEYIIKLIGFRRGKPSKQLVAQVKTVTSVSGVPTDSANELVISDITSESMKVSWEVDPNVFERFVVQYKPADSSEKPLEKTLPGKVSTVDLTDLIDDTEYIIKLIGFRRGKPSKPLVGSITSVSGVPTDSANELVISDITSESMKVSWVVDPNVFERFVVQFKPADSSDKPLEKTLPGKVSTVDLTDLIDDTEYIIKLIGFRRGKPSKPLVSVTSVSGVPTDSANELVISDITSESMKVSWEVDPNVFERFVVLYKPADSSDKPLEKSLPGKDSTVDLTDLIDDTEYIIKLIGFRRGKPSKPLVAQVKTGVPTDSANELVISDITSESMKVSWVVDPNVFERFVVQYKPADSSEKPLEKTLPGKVSTVDLTDLIDDTEYIIKLIGFRRATTQEPSKEVSVTSVSGVPTDSANELVISDITSESMKVSWVVDPKVFERFIVQCKPIDSQDKPLEKTLPGHISTVDFTALIDDTEYIIKLIGYRRGKPSKPLVAQVKTGVATDSANELVISDITSESMKVSWVVDPNVFERFVVQYKPADSSDKPLEKTLPGKVSTVDLTDLIDDTEYIIKLIGYRRGKPSKPLVAQVKTEPKPKSTPLP</sequence>
<dbReference type="InterPro" id="IPR050991">
    <property type="entry name" value="ECM_Regulatory_Proteins"/>
</dbReference>
<dbReference type="InterPro" id="IPR003961">
    <property type="entry name" value="FN3_dom"/>
</dbReference>
<accession>S4RJW6</accession>
<dbReference type="Ensembl" id="ENSPMAT00000005519.1">
    <property type="protein sequence ID" value="ENSPMAP00000005499.1"/>
    <property type="gene ID" value="ENSPMAG00000005019.1"/>
</dbReference>
<reference evidence="3" key="1">
    <citation type="submission" date="2025-08" db="UniProtKB">
        <authorList>
            <consortium name="Ensembl"/>
        </authorList>
    </citation>
    <scope>IDENTIFICATION</scope>
</reference>
<dbReference type="HOGENOM" id="CLU_374533_0_0_1"/>
<dbReference type="AlphaFoldDB" id="S4RJW6"/>
<feature type="domain" description="Fibronectin type-III" evidence="2">
    <location>
        <begin position="176"/>
        <end position="273"/>
    </location>
</feature>
<dbReference type="GeneTree" id="ENSGT00940000155565"/>
<evidence type="ECO:0000313" key="3">
    <source>
        <dbReference type="Ensembl" id="ENSPMAP00000005499.1"/>
    </source>
</evidence>
<name>S4RJW6_PETMA</name>
<organism evidence="3">
    <name type="scientific">Petromyzon marinus</name>
    <name type="common">Sea lamprey</name>
    <dbReference type="NCBI Taxonomy" id="7757"/>
    <lineage>
        <taxon>Eukaryota</taxon>
        <taxon>Metazoa</taxon>
        <taxon>Chordata</taxon>
        <taxon>Craniata</taxon>
        <taxon>Vertebrata</taxon>
        <taxon>Cyclostomata</taxon>
        <taxon>Hyperoartia</taxon>
        <taxon>Petromyzontiformes</taxon>
        <taxon>Petromyzontidae</taxon>
        <taxon>Petromyzon</taxon>
    </lineage>
</organism>
<feature type="domain" description="Fibronectin type-III" evidence="2">
    <location>
        <begin position="646"/>
        <end position="735"/>
    </location>
</feature>
<evidence type="ECO:0000256" key="1">
    <source>
        <dbReference type="ARBA" id="ARBA00022737"/>
    </source>
</evidence>
<dbReference type="Pfam" id="PF00041">
    <property type="entry name" value="fn3"/>
    <property type="match status" value="8"/>
</dbReference>
<dbReference type="PANTHER" id="PTHR46708:SF2">
    <property type="entry name" value="FIBRONECTIN TYPE-III DOMAIN-CONTAINING PROTEIN"/>
    <property type="match status" value="1"/>
</dbReference>
<dbReference type="InterPro" id="IPR036116">
    <property type="entry name" value="FN3_sf"/>
</dbReference>
<dbReference type="CDD" id="cd00063">
    <property type="entry name" value="FN3"/>
    <property type="match status" value="8"/>
</dbReference>
<dbReference type="PANTHER" id="PTHR46708">
    <property type="entry name" value="TENASCIN"/>
    <property type="match status" value="1"/>
</dbReference>
<dbReference type="PROSITE" id="PS50853">
    <property type="entry name" value="FN3"/>
    <property type="match status" value="8"/>
</dbReference>
<keyword evidence="1" id="KW-0677">Repeat</keyword>
<feature type="domain" description="Fibronectin type-III" evidence="2">
    <location>
        <begin position="79"/>
        <end position="175"/>
    </location>
</feature>
<feature type="domain" description="Fibronectin type-III" evidence="2">
    <location>
        <begin position="274"/>
        <end position="366"/>
    </location>
</feature>
<dbReference type="SMART" id="SM00060">
    <property type="entry name" value="FN3"/>
    <property type="match status" value="7"/>
</dbReference>
<dbReference type="STRING" id="7757.ENSPMAP00000005499"/>
<dbReference type="OMA" id="ESMKVSW"/>
<proteinExistence type="predicted"/>
<feature type="domain" description="Fibronectin type-III" evidence="2">
    <location>
        <begin position="1"/>
        <end position="78"/>
    </location>
</feature>
<evidence type="ECO:0000259" key="2">
    <source>
        <dbReference type="PROSITE" id="PS50853"/>
    </source>
</evidence>